<dbReference type="Proteomes" id="UP000789702">
    <property type="component" value="Unassembled WGS sequence"/>
</dbReference>
<feature type="non-terminal residue" evidence="1">
    <location>
        <position position="1"/>
    </location>
</feature>
<accession>A0ACA9R0E6</accession>
<gene>
    <name evidence="1" type="ORF">DHETER_LOCUS15868</name>
</gene>
<comment type="caution">
    <text evidence="1">The sequence shown here is derived from an EMBL/GenBank/DDBJ whole genome shotgun (WGS) entry which is preliminary data.</text>
</comment>
<evidence type="ECO:0000313" key="2">
    <source>
        <dbReference type="Proteomes" id="UP000789702"/>
    </source>
</evidence>
<feature type="non-terminal residue" evidence="1">
    <location>
        <position position="40"/>
    </location>
</feature>
<dbReference type="EMBL" id="CAJVPU010057235">
    <property type="protein sequence ID" value="CAG8771690.1"/>
    <property type="molecule type" value="Genomic_DNA"/>
</dbReference>
<reference evidence="1" key="1">
    <citation type="submission" date="2021-06" db="EMBL/GenBank/DDBJ databases">
        <authorList>
            <person name="Kallberg Y."/>
            <person name="Tangrot J."/>
            <person name="Rosling A."/>
        </authorList>
    </citation>
    <scope>NUCLEOTIDE SEQUENCE</scope>
    <source>
        <strain evidence="1">IL203A</strain>
    </source>
</reference>
<evidence type="ECO:0000313" key="1">
    <source>
        <dbReference type="EMBL" id="CAG8771690.1"/>
    </source>
</evidence>
<keyword evidence="2" id="KW-1185">Reference proteome</keyword>
<name>A0ACA9R0E6_9GLOM</name>
<protein>
    <submittedName>
        <fullName evidence="1">17194_t:CDS:1</fullName>
    </submittedName>
</protein>
<proteinExistence type="predicted"/>
<sequence>KQISEVLEFVLDELEKTVITKYRWNKESTEQWEAMCLALK</sequence>
<organism evidence="1 2">
    <name type="scientific">Dentiscutata heterogama</name>
    <dbReference type="NCBI Taxonomy" id="1316150"/>
    <lineage>
        <taxon>Eukaryota</taxon>
        <taxon>Fungi</taxon>
        <taxon>Fungi incertae sedis</taxon>
        <taxon>Mucoromycota</taxon>
        <taxon>Glomeromycotina</taxon>
        <taxon>Glomeromycetes</taxon>
        <taxon>Diversisporales</taxon>
        <taxon>Gigasporaceae</taxon>
        <taxon>Dentiscutata</taxon>
    </lineage>
</organism>